<keyword evidence="1" id="KW-1133">Transmembrane helix</keyword>
<comment type="caution">
    <text evidence="3">The sequence shown here is derived from an EMBL/GenBank/DDBJ whole genome shotgun (WGS) entry which is preliminary data.</text>
</comment>
<reference evidence="3 4" key="1">
    <citation type="submission" date="2023-08" db="EMBL/GenBank/DDBJ databases">
        <title>Genome sequencing of plant associated microbes to promote plant fitness in Sorghum bicolor and Oryza sativa.</title>
        <authorList>
            <person name="Coleman-Derr D."/>
        </authorList>
    </citation>
    <scope>NUCLEOTIDE SEQUENCE [LARGE SCALE GENOMIC DNA]</scope>
    <source>
        <strain evidence="3 4">SLBN-33</strain>
    </source>
</reference>
<gene>
    <name evidence="3" type="ORF">QF025_006011</name>
</gene>
<dbReference type="InterPro" id="IPR019886">
    <property type="entry name" value="Na_symporter_ssu"/>
</dbReference>
<dbReference type="EMBL" id="JAVIZN010000002">
    <property type="protein sequence ID" value="MDR6207291.1"/>
    <property type="molecule type" value="Genomic_DNA"/>
</dbReference>
<sequence>MRLSPDPAIGDPRSAIRHRADNPDCLRGAFLIHRRMAAPHSTSHATHNPPPEPPAVSEALARAHQKYWRFNVTLIAALMSVGFAVSFLLPLAAPMLAHVRIAGFSLPFYFGAQGAILIYLALIVVYILSMQRADRRLQRAFLADAAAAADAVTDTNEVENSVVNQAVNRTTDAAANHIAADSGTRGL</sequence>
<name>A0ABD5CQE4_9BURK</name>
<protein>
    <submittedName>
        <fullName evidence="3">Solute:sodium symporter small subunit</fullName>
    </submittedName>
</protein>
<dbReference type="Proteomes" id="UP001245184">
    <property type="component" value="Unassembled WGS sequence"/>
</dbReference>
<evidence type="ECO:0000256" key="1">
    <source>
        <dbReference type="SAM" id="Phobius"/>
    </source>
</evidence>
<dbReference type="NCBIfam" id="TIGR03647">
    <property type="entry name" value="Na_symport_sm"/>
    <property type="match status" value="1"/>
</dbReference>
<accession>A0ABD5CQE4</accession>
<feature type="transmembrane region" description="Helical" evidence="1">
    <location>
        <begin position="108"/>
        <end position="129"/>
    </location>
</feature>
<evidence type="ECO:0000259" key="2">
    <source>
        <dbReference type="Pfam" id="PF13937"/>
    </source>
</evidence>
<keyword evidence="1" id="KW-0812">Transmembrane</keyword>
<proteinExistence type="predicted"/>
<organism evidence="3 4">
    <name type="scientific">Paraburkholderia graminis</name>
    <dbReference type="NCBI Taxonomy" id="60548"/>
    <lineage>
        <taxon>Bacteria</taxon>
        <taxon>Pseudomonadati</taxon>
        <taxon>Pseudomonadota</taxon>
        <taxon>Betaproteobacteria</taxon>
        <taxon>Burkholderiales</taxon>
        <taxon>Burkholderiaceae</taxon>
        <taxon>Paraburkholderia</taxon>
    </lineage>
</organism>
<keyword evidence="1" id="KW-0472">Membrane</keyword>
<evidence type="ECO:0000313" key="3">
    <source>
        <dbReference type="EMBL" id="MDR6207291.1"/>
    </source>
</evidence>
<dbReference type="AlphaFoldDB" id="A0ABD5CQE4"/>
<feature type="transmembrane region" description="Helical" evidence="1">
    <location>
        <begin position="72"/>
        <end position="96"/>
    </location>
</feature>
<feature type="domain" description="Sodium symporter small subunit" evidence="2">
    <location>
        <begin position="64"/>
        <end position="137"/>
    </location>
</feature>
<dbReference type="Pfam" id="PF13937">
    <property type="entry name" value="DUF4212"/>
    <property type="match status" value="1"/>
</dbReference>
<evidence type="ECO:0000313" key="4">
    <source>
        <dbReference type="Proteomes" id="UP001245184"/>
    </source>
</evidence>